<dbReference type="SUPFAM" id="SSF53756">
    <property type="entry name" value="UDP-Glycosyltransferase/glycogen phosphorylase"/>
    <property type="match status" value="1"/>
</dbReference>
<dbReference type="EMBL" id="JAUSXK010000001">
    <property type="protein sequence ID" value="MDQ0644582.1"/>
    <property type="molecule type" value="Genomic_DNA"/>
</dbReference>
<accession>A0ABU0PB65</accession>
<reference evidence="1 2" key="1">
    <citation type="submission" date="2023-07" db="EMBL/GenBank/DDBJ databases">
        <title>Comparative genomics of wheat-associated soil bacteria to identify genetic determinants of phenazine resistance.</title>
        <authorList>
            <person name="Mouncey N."/>
        </authorList>
    </citation>
    <scope>NUCLEOTIDE SEQUENCE [LARGE SCALE GENOMIC DNA]</scope>
    <source>
        <strain evidence="1 2">W2I7</strain>
    </source>
</reference>
<comment type="caution">
    <text evidence="1">The sequence shown here is derived from an EMBL/GenBank/DDBJ whole genome shotgun (WGS) entry which is preliminary data.</text>
</comment>
<proteinExistence type="predicted"/>
<gene>
    <name evidence="1" type="ORF">QFZ46_002742</name>
</gene>
<sequence>MVTGRSWLKVWLMQRLYHAPSWLNGAFDSIVGSAMQRFSDWTRLLIIQRRPLAIPLPVPVPSARLRVLVAPTNYAGQGHAWAQAISSHIADAEAVNLTIEFPGGLRFPTDRAVPHDVNRYSRVWQDREVAHVLDSFTHLLVEAEVPIFGLRFGYDIEAEKDFFRSHGLSVAFICHGSDIRSPRHHMETTEFSPFFDNDTYVDRIQRRVDRNFALLERSAAPVFVSTPDLVGDYPHGIWVPVVVDPTHWSPTIRESSSRVDEVERPLVLHTPSKSSIKGSHLIRGAVERLAEEGVIRYKEVSGVPSAQVRDEVLRADIVLDQFRLGSYGVAACESMAAGKVVLGHVTERVRAFVVEHTGLELPILEATPETIYTVLKDLVGDHERMAEIAAAGQHFVGVVHDGAMSATMLQHHWIRSE</sequence>
<organism evidence="1 2">
    <name type="scientific">Microbacterium murale</name>
    <dbReference type="NCBI Taxonomy" id="1081040"/>
    <lineage>
        <taxon>Bacteria</taxon>
        <taxon>Bacillati</taxon>
        <taxon>Actinomycetota</taxon>
        <taxon>Actinomycetes</taxon>
        <taxon>Micrococcales</taxon>
        <taxon>Microbacteriaceae</taxon>
        <taxon>Microbacterium</taxon>
    </lineage>
</organism>
<dbReference type="Gene3D" id="3.40.50.2000">
    <property type="entry name" value="Glycogen Phosphorylase B"/>
    <property type="match status" value="1"/>
</dbReference>
<protein>
    <recommendedName>
        <fullName evidence="3">Glycosyltransferase</fullName>
    </recommendedName>
</protein>
<keyword evidence="2" id="KW-1185">Reference proteome</keyword>
<evidence type="ECO:0000313" key="2">
    <source>
        <dbReference type="Proteomes" id="UP001239085"/>
    </source>
</evidence>
<evidence type="ECO:0008006" key="3">
    <source>
        <dbReference type="Google" id="ProtNLM"/>
    </source>
</evidence>
<dbReference type="Proteomes" id="UP001239085">
    <property type="component" value="Unassembled WGS sequence"/>
</dbReference>
<name>A0ABU0PB65_9MICO</name>
<evidence type="ECO:0000313" key="1">
    <source>
        <dbReference type="EMBL" id="MDQ0644582.1"/>
    </source>
</evidence>